<evidence type="ECO:0000313" key="3">
    <source>
        <dbReference type="Proteomes" id="UP001596455"/>
    </source>
</evidence>
<reference evidence="3" key="1">
    <citation type="journal article" date="2019" name="Int. J. Syst. Evol. Microbiol.">
        <title>The Global Catalogue of Microorganisms (GCM) 10K type strain sequencing project: providing services to taxonomists for standard genome sequencing and annotation.</title>
        <authorList>
            <consortium name="The Broad Institute Genomics Platform"/>
            <consortium name="The Broad Institute Genome Sequencing Center for Infectious Disease"/>
            <person name="Wu L."/>
            <person name="Ma J."/>
        </authorList>
    </citation>
    <scope>NUCLEOTIDE SEQUENCE [LARGE SCALE GENOMIC DNA]</scope>
    <source>
        <strain evidence="3">JCM 1490</strain>
    </source>
</reference>
<sequence>MTAEASTRSLQDLIDATPDLVDYLYNDTPGAHSRTRPDLTPVRQEFTNWRDEQRSWRETAILFDQSHHMPELFVSGPDARRLLGHIGVNSLENLQPGRAKQFIGCTPRGHMIGDCILYDLGGETYELVSSTPLLNWIEYHAATGSWDVRLERDNNTSDNPTGRRTKFRFQLDGPNAGAIFDEIVDGTPPDIPFFRTARLTIAGVDVMVLRHSMSGHRGVEISGDYLHRDVVRDAILEAGAQHGLLRGGAKTYYSASFEGGWMAYPLPGVYTGEELRPYREWLPATGWEGRFQLAGSFRPDSIEAYYVTPFDMGYGKLVKFDHDFIGKEALESFAANPARTKVTLVWNKDDVLRIVGSLLDPGTPYKYLELPVADYGNLMHRDEVRSLDGGLIGLATKTGYSINERKLLSLAMIDVEHATPGKEVEIVWGEPDGGSRKPQVELHQQTTVRATVAEAPYAATVRQRGSAAVGATGGR</sequence>
<dbReference type="InterPro" id="IPR006222">
    <property type="entry name" value="GCVT_N"/>
</dbReference>
<dbReference type="Gene3D" id="3.30.1360.120">
    <property type="entry name" value="Probable tRNA modification gtpase trme, domain 1"/>
    <property type="match status" value="1"/>
</dbReference>
<dbReference type="Proteomes" id="UP001596455">
    <property type="component" value="Unassembled WGS sequence"/>
</dbReference>
<dbReference type="Pfam" id="PF01571">
    <property type="entry name" value="GCV_T"/>
    <property type="match status" value="1"/>
</dbReference>
<dbReference type="SUPFAM" id="SSF103025">
    <property type="entry name" value="Folate-binding domain"/>
    <property type="match status" value="1"/>
</dbReference>
<evidence type="ECO:0000259" key="1">
    <source>
        <dbReference type="Pfam" id="PF01571"/>
    </source>
</evidence>
<organism evidence="2 3">
    <name type="scientific">Georgenia alba</name>
    <dbReference type="NCBI Taxonomy" id="2233858"/>
    <lineage>
        <taxon>Bacteria</taxon>
        <taxon>Bacillati</taxon>
        <taxon>Actinomycetota</taxon>
        <taxon>Actinomycetes</taxon>
        <taxon>Micrococcales</taxon>
        <taxon>Bogoriellaceae</taxon>
        <taxon>Georgenia</taxon>
    </lineage>
</organism>
<protein>
    <submittedName>
        <fullName evidence="2">Aminomethyl transferase family protein</fullName>
    </submittedName>
</protein>
<dbReference type="EMBL" id="JBHTCQ010000002">
    <property type="protein sequence ID" value="MFC7405747.1"/>
    <property type="molecule type" value="Genomic_DNA"/>
</dbReference>
<name>A0ABW2QAK5_9MICO</name>
<dbReference type="InterPro" id="IPR027266">
    <property type="entry name" value="TrmE/GcvT-like"/>
</dbReference>
<dbReference type="SUPFAM" id="SSF101790">
    <property type="entry name" value="Aminomethyltransferase beta-barrel domain"/>
    <property type="match status" value="1"/>
</dbReference>
<dbReference type="InterPro" id="IPR028896">
    <property type="entry name" value="GcvT/YgfZ/DmdA"/>
</dbReference>
<feature type="domain" description="GCVT N-terminal" evidence="1">
    <location>
        <begin position="43"/>
        <end position="264"/>
    </location>
</feature>
<comment type="caution">
    <text evidence="2">The sequence shown here is derived from an EMBL/GenBank/DDBJ whole genome shotgun (WGS) entry which is preliminary data.</text>
</comment>
<accession>A0ABW2QAK5</accession>
<dbReference type="PANTHER" id="PTHR43757">
    <property type="entry name" value="AMINOMETHYLTRANSFERASE"/>
    <property type="match status" value="1"/>
</dbReference>
<keyword evidence="2" id="KW-0808">Transferase</keyword>
<proteinExistence type="predicted"/>
<keyword evidence="3" id="KW-1185">Reference proteome</keyword>
<gene>
    <name evidence="2" type="ORF">ACFQQL_11555</name>
</gene>
<dbReference type="PANTHER" id="PTHR43757:SF2">
    <property type="entry name" value="AMINOMETHYLTRANSFERASE, MITOCHONDRIAL"/>
    <property type="match status" value="1"/>
</dbReference>
<dbReference type="GO" id="GO:0016740">
    <property type="term" value="F:transferase activity"/>
    <property type="evidence" value="ECO:0007669"/>
    <property type="project" value="UniProtKB-KW"/>
</dbReference>
<dbReference type="InterPro" id="IPR029043">
    <property type="entry name" value="GcvT/YgfZ_C"/>
</dbReference>
<evidence type="ECO:0000313" key="2">
    <source>
        <dbReference type="EMBL" id="MFC7405747.1"/>
    </source>
</evidence>
<dbReference type="RefSeq" id="WP_382394466.1">
    <property type="nucleotide sequence ID" value="NZ_JBHTCQ010000002.1"/>
</dbReference>